<dbReference type="InterPro" id="IPR024516">
    <property type="entry name" value="Mce_C"/>
</dbReference>
<dbReference type="RefSeq" id="WP_317743753.1">
    <property type="nucleotide sequence ID" value="NZ_JAWLUP010000043.1"/>
</dbReference>
<dbReference type="NCBIfam" id="TIGR00996">
    <property type="entry name" value="Mtu_fam_mce"/>
    <property type="match status" value="1"/>
</dbReference>
<keyword evidence="2" id="KW-0472">Membrane</keyword>
<dbReference type="EMBL" id="JAWLUP010000043">
    <property type="protein sequence ID" value="MDV7266223.1"/>
    <property type="molecule type" value="Genomic_DNA"/>
</dbReference>
<dbReference type="PANTHER" id="PTHR33371:SF4">
    <property type="entry name" value="INTERMEMBRANE PHOSPHOLIPID TRANSPORT SYSTEM BINDING PROTEIN MLAD"/>
    <property type="match status" value="1"/>
</dbReference>
<comment type="caution">
    <text evidence="5">The sequence shown here is derived from an EMBL/GenBank/DDBJ whole genome shotgun (WGS) entry which is preliminary data.</text>
</comment>
<evidence type="ECO:0000313" key="5">
    <source>
        <dbReference type="EMBL" id="MDV7266223.1"/>
    </source>
</evidence>
<evidence type="ECO:0000259" key="4">
    <source>
        <dbReference type="Pfam" id="PF11887"/>
    </source>
</evidence>
<dbReference type="InterPro" id="IPR005693">
    <property type="entry name" value="Mce"/>
</dbReference>
<dbReference type="Proteomes" id="UP001185863">
    <property type="component" value="Unassembled WGS sequence"/>
</dbReference>
<keyword evidence="2" id="KW-0812">Transmembrane</keyword>
<dbReference type="PANTHER" id="PTHR33371">
    <property type="entry name" value="INTERMEMBRANE PHOSPHOLIPID TRANSPORT SYSTEM BINDING PROTEIN MLAD-RELATED"/>
    <property type="match status" value="1"/>
</dbReference>
<evidence type="ECO:0000256" key="1">
    <source>
        <dbReference type="SAM" id="MobiDB-lite"/>
    </source>
</evidence>
<keyword evidence="2" id="KW-1133">Transmembrane helix</keyword>
<reference evidence="5" key="1">
    <citation type="submission" date="2023-10" db="EMBL/GenBank/DDBJ databases">
        <title>Development of a sustainable strategy for remediation of hydrocarbon-contaminated territories based on the waste exchange concept.</title>
        <authorList>
            <person name="Krivoruchko A."/>
        </authorList>
    </citation>
    <scope>NUCLEOTIDE SEQUENCE</scope>
    <source>
        <strain evidence="5">IEGM 68</strain>
    </source>
</reference>
<name>A0AAE4V1V5_9NOCA</name>
<feature type="transmembrane region" description="Helical" evidence="2">
    <location>
        <begin position="13"/>
        <end position="35"/>
    </location>
</feature>
<proteinExistence type="predicted"/>
<dbReference type="GO" id="GO:0005576">
    <property type="term" value="C:extracellular region"/>
    <property type="evidence" value="ECO:0007669"/>
    <property type="project" value="TreeGrafter"/>
</dbReference>
<dbReference type="Pfam" id="PF11887">
    <property type="entry name" value="Mce4_CUP1"/>
    <property type="match status" value="1"/>
</dbReference>
<feature type="domain" description="Mce/MlaD" evidence="3">
    <location>
        <begin position="41"/>
        <end position="114"/>
    </location>
</feature>
<evidence type="ECO:0000313" key="6">
    <source>
        <dbReference type="Proteomes" id="UP001185863"/>
    </source>
</evidence>
<dbReference type="InterPro" id="IPR052336">
    <property type="entry name" value="MlaD_Phospholipid_Transporter"/>
</dbReference>
<dbReference type="InterPro" id="IPR003399">
    <property type="entry name" value="Mce/MlaD"/>
</dbReference>
<feature type="domain" description="Mammalian cell entry C-terminal" evidence="4">
    <location>
        <begin position="122"/>
        <end position="298"/>
    </location>
</feature>
<organism evidence="5 6">
    <name type="scientific">Rhodococcus oxybenzonivorans</name>
    <dbReference type="NCBI Taxonomy" id="1990687"/>
    <lineage>
        <taxon>Bacteria</taxon>
        <taxon>Bacillati</taxon>
        <taxon>Actinomycetota</taxon>
        <taxon>Actinomycetes</taxon>
        <taxon>Mycobacteriales</taxon>
        <taxon>Nocardiaceae</taxon>
        <taxon>Rhodococcus</taxon>
    </lineage>
</organism>
<protein>
    <submittedName>
        <fullName evidence="5">MCE family protein</fullName>
    </submittedName>
</protein>
<feature type="region of interest" description="Disordered" evidence="1">
    <location>
        <begin position="388"/>
        <end position="407"/>
    </location>
</feature>
<dbReference type="Pfam" id="PF02470">
    <property type="entry name" value="MlaD"/>
    <property type="match status" value="1"/>
</dbReference>
<evidence type="ECO:0000259" key="3">
    <source>
        <dbReference type="Pfam" id="PF02470"/>
    </source>
</evidence>
<sequence>MTHTEETGARKKWWIRGAIAGVVVALIVGGLVVFLPRLFENTVTAYFPTTTGLYSGDDVRVLGVKVGSVGKIEPGPDFAKVTMSVDKSVEIPADAKAIIVAPSLVSGRFVQLTPVYAGGPTMQDGADIPVQRTAVPVEWDEIKSELNKLSEALGPQGADPQGSLGTFIDTAANNLDGNGESLRNTLRELSETMRTLSDGRTDLFSTIRNLQTFVAALSSSNEQIVQFEGRLASVSNLLATNSDELGTALVDLDLALGDVNRFVVENRAALTEQVGRLADATQVLADKRPQLEQTLHVAPTALANFSNIYKPAQGSLVGAVAFANFGNPVNFMCGAIQSLQANDSQRSADLCTQYLSPVLNSLTMNYLPILSNPTTGVNAFPDQLQYSPPSLAGSVPPRSAPPATGALAGIPTVAVPRDLNDLLQPGGGR</sequence>
<dbReference type="AlphaFoldDB" id="A0AAE4V1V5"/>
<evidence type="ECO:0000256" key="2">
    <source>
        <dbReference type="SAM" id="Phobius"/>
    </source>
</evidence>
<accession>A0AAE4V1V5</accession>
<gene>
    <name evidence="5" type="ORF">R4315_16980</name>
</gene>